<dbReference type="RefSeq" id="WP_093743197.1">
    <property type="nucleotide sequence ID" value="NZ_FNBP01000008.1"/>
</dbReference>
<evidence type="ECO:0000313" key="2">
    <source>
        <dbReference type="Proteomes" id="UP000199399"/>
    </source>
</evidence>
<dbReference type="AlphaFoldDB" id="A0A1G7UJY4"/>
<keyword evidence="1" id="KW-0969">Cilium</keyword>
<sequence length="134" mass="14665">MGLAAYKKTIRESETPRQIERRILSRVTHDLAEKGQGFDATEEKSERLNILASGLREALYENQRFWSALRYDLAEPGNTMPDALKASLISIALWVDRHSTALMAGEGRLAGLVEINGNIAAGLAGQTTPTVRGV</sequence>
<gene>
    <name evidence="1" type="ORF">SAMN04489759_10817</name>
</gene>
<dbReference type="Proteomes" id="UP000199399">
    <property type="component" value="Unassembled WGS sequence"/>
</dbReference>
<proteinExistence type="predicted"/>
<dbReference type="EMBL" id="FNBP01000008">
    <property type="protein sequence ID" value="SDG47040.1"/>
    <property type="molecule type" value="Genomic_DNA"/>
</dbReference>
<reference evidence="2" key="1">
    <citation type="submission" date="2016-10" db="EMBL/GenBank/DDBJ databases">
        <authorList>
            <person name="Varghese N."/>
            <person name="Submissions S."/>
        </authorList>
    </citation>
    <scope>NUCLEOTIDE SEQUENCE [LARGE SCALE GENOMIC DNA]</scope>
    <source>
        <strain evidence="2">DSM 16477</strain>
    </source>
</reference>
<dbReference type="InterPro" id="IPR010845">
    <property type="entry name" value="FlaF"/>
</dbReference>
<organism evidence="1 2">
    <name type="scientific">Sulfitobacter delicatus</name>
    <dbReference type="NCBI Taxonomy" id="218672"/>
    <lineage>
        <taxon>Bacteria</taxon>
        <taxon>Pseudomonadati</taxon>
        <taxon>Pseudomonadota</taxon>
        <taxon>Alphaproteobacteria</taxon>
        <taxon>Rhodobacterales</taxon>
        <taxon>Roseobacteraceae</taxon>
        <taxon>Sulfitobacter</taxon>
    </lineage>
</organism>
<dbReference type="Pfam" id="PF07309">
    <property type="entry name" value="FlaF"/>
    <property type="match status" value="1"/>
</dbReference>
<evidence type="ECO:0000313" key="1">
    <source>
        <dbReference type="EMBL" id="SDG47040.1"/>
    </source>
</evidence>
<dbReference type="GO" id="GO:0044781">
    <property type="term" value="P:bacterial-type flagellum organization"/>
    <property type="evidence" value="ECO:0007669"/>
    <property type="project" value="InterPro"/>
</dbReference>
<dbReference type="OrthoDB" id="9808944at2"/>
<dbReference type="NCBIfam" id="NF009435">
    <property type="entry name" value="PRK12794.1"/>
    <property type="match status" value="1"/>
</dbReference>
<keyword evidence="1" id="KW-0966">Cell projection</keyword>
<protein>
    <submittedName>
        <fullName evidence="1">Flagellar protein FlaF</fullName>
    </submittedName>
</protein>
<keyword evidence="2" id="KW-1185">Reference proteome</keyword>
<name>A0A1G7UJY4_9RHOB</name>
<dbReference type="STRING" id="218672.SAMN04489759_10817"/>
<keyword evidence="1" id="KW-0282">Flagellum</keyword>
<accession>A0A1G7UJY4</accession>